<feature type="region of interest" description="Disordered" evidence="4">
    <location>
        <begin position="134"/>
        <end position="157"/>
    </location>
</feature>
<accession>A0A813RXC9</accession>
<feature type="compositionally biased region" description="Polar residues" evidence="4">
    <location>
        <begin position="134"/>
        <end position="143"/>
    </location>
</feature>
<feature type="domain" description="PDZ" evidence="5">
    <location>
        <begin position="41"/>
        <end position="102"/>
    </location>
</feature>
<feature type="region of interest" description="Disordered" evidence="4">
    <location>
        <begin position="1"/>
        <end position="24"/>
    </location>
</feature>
<dbReference type="Pfam" id="PF00595">
    <property type="entry name" value="PDZ"/>
    <property type="match status" value="1"/>
</dbReference>
<dbReference type="Proteomes" id="UP000681722">
    <property type="component" value="Unassembled WGS sequence"/>
</dbReference>
<dbReference type="InterPro" id="IPR001478">
    <property type="entry name" value="PDZ"/>
</dbReference>
<dbReference type="Pfam" id="PF17820">
    <property type="entry name" value="PDZ_6"/>
    <property type="match status" value="1"/>
</dbReference>
<evidence type="ECO:0000256" key="2">
    <source>
        <dbReference type="ARBA" id="ARBA00022475"/>
    </source>
</evidence>
<evidence type="ECO:0000313" key="7">
    <source>
        <dbReference type="EMBL" id="CAF3573139.1"/>
    </source>
</evidence>
<proteinExistence type="predicted"/>
<keyword evidence="8" id="KW-1185">Reference proteome</keyword>
<feature type="compositionally biased region" description="Low complexity" evidence="4">
    <location>
        <begin position="9"/>
        <end position="22"/>
    </location>
</feature>
<evidence type="ECO:0000256" key="3">
    <source>
        <dbReference type="ARBA" id="ARBA00022737"/>
    </source>
</evidence>
<name>A0A813RXC9_9BILA</name>
<dbReference type="SMART" id="SM00228">
    <property type="entry name" value="PDZ"/>
    <property type="match status" value="2"/>
</dbReference>
<dbReference type="GO" id="GO:0016324">
    <property type="term" value="C:apical plasma membrane"/>
    <property type="evidence" value="ECO:0007669"/>
    <property type="project" value="TreeGrafter"/>
</dbReference>
<dbReference type="AlphaFoldDB" id="A0A813RXC9"/>
<evidence type="ECO:0000313" key="8">
    <source>
        <dbReference type="Proteomes" id="UP000663829"/>
    </source>
</evidence>
<dbReference type="EMBL" id="CAJNOQ010000336">
    <property type="protein sequence ID" value="CAF0789024.1"/>
    <property type="molecule type" value="Genomic_DNA"/>
</dbReference>
<dbReference type="PANTHER" id="PTHR14191:SF3">
    <property type="entry name" value="NA(+)_H(+) EXCHANGE REGULATORY COFACTOR-LIKE PROTEIN NRFL-1"/>
    <property type="match status" value="1"/>
</dbReference>
<keyword evidence="3" id="KW-0677">Repeat</keyword>
<organism evidence="6 8">
    <name type="scientific">Didymodactylos carnosus</name>
    <dbReference type="NCBI Taxonomy" id="1234261"/>
    <lineage>
        <taxon>Eukaryota</taxon>
        <taxon>Metazoa</taxon>
        <taxon>Spiralia</taxon>
        <taxon>Gnathifera</taxon>
        <taxon>Rotifera</taxon>
        <taxon>Eurotatoria</taxon>
        <taxon>Bdelloidea</taxon>
        <taxon>Philodinida</taxon>
        <taxon>Philodinidae</taxon>
        <taxon>Didymodactylos</taxon>
    </lineage>
</organism>
<dbReference type="InterPro" id="IPR041489">
    <property type="entry name" value="PDZ_6"/>
</dbReference>
<dbReference type="Gene3D" id="2.30.42.10">
    <property type="match status" value="2"/>
</dbReference>
<reference evidence="6" key="1">
    <citation type="submission" date="2021-02" db="EMBL/GenBank/DDBJ databases">
        <authorList>
            <person name="Nowell W R."/>
        </authorList>
    </citation>
    <scope>NUCLEOTIDE SEQUENCE</scope>
</reference>
<evidence type="ECO:0000259" key="5">
    <source>
        <dbReference type="PROSITE" id="PS50106"/>
    </source>
</evidence>
<gene>
    <name evidence="6" type="ORF">GPM918_LOCUS2898</name>
    <name evidence="7" type="ORF">SRO942_LOCUS2898</name>
</gene>
<dbReference type="EMBL" id="CAJOBC010000336">
    <property type="protein sequence ID" value="CAF3573139.1"/>
    <property type="molecule type" value="Genomic_DNA"/>
</dbReference>
<sequence length="302" mass="34035">MLSDESTANLNLESNEVSLSNNDPINSEEAVKRTITVPEALGLDFHSFTPEKDSLLQVHFISNVVPSSDAEQAGLKNGDRLLQINGIDITRLEHEDVRKLLQILRPLALTVENNQKFLNLLKSITQTDIVVEQQVSTESQSPVEENPPTGTKDRLERRISKTTSVNGKSTNESTNAKTCDNLLLHTDDLGSLKVKRCFLRRSRNYDGYGLLLQYHRNLHLIGNVEESSPAYHAGIRENDIILFVSKKNVEKLTHDDVKTLIRALSLASHEVELTVINKSDMARYKDLQQKNLINWGNLNYIL</sequence>
<keyword evidence="2" id="KW-1003">Cell membrane</keyword>
<evidence type="ECO:0000256" key="4">
    <source>
        <dbReference type="SAM" id="MobiDB-lite"/>
    </source>
</evidence>
<dbReference type="PROSITE" id="PS50106">
    <property type="entry name" value="PDZ"/>
    <property type="match status" value="2"/>
</dbReference>
<dbReference type="PANTHER" id="PTHR14191">
    <property type="entry name" value="PDZ DOMAIN CONTAINING PROTEIN"/>
    <property type="match status" value="1"/>
</dbReference>
<dbReference type="OrthoDB" id="10033291at2759"/>
<dbReference type="GO" id="GO:0043495">
    <property type="term" value="F:protein-membrane adaptor activity"/>
    <property type="evidence" value="ECO:0007669"/>
    <property type="project" value="TreeGrafter"/>
</dbReference>
<protein>
    <recommendedName>
        <fullName evidence="5">PDZ domain-containing protein</fullName>
    </recommendedName>
</protein>
<dbReference type="Proteomes" id="UP000663829">
    <property type="component" value="Unassembled WGS sequence"/>
</dbReference>
<comment type="subcellular location">
    <subcellularLocation>
        <location evidence="1">Cell membrane</location>
    </subcellularLocation>
</comment>
<evidence type="ECO:0000313" key="6">
    <source>
        <dbReference type="EMBL" id="CAF0789024.1"/>
    </source>
</evidence>
<dbReference type="InterPro" id="IPR036034">
    <property type="entry name" value="PDZ_sf"/>
</dbReference>
<dbReference type="GO" id="GO:0072659">
    <property type="term" value="P:protein localization to plasma membrane"/>
    <property type="evidence" value="ECO:0007669"/>
    <property type="project" value="TreeGrafter"/>
</dbReference>
<dbReference type="InterPro" id="IPR051067">
    <property type="entry name" value="NHER"/>
</dbReference>
<feature type="domain" description="PDZ" evidence="5">
    <location>
        <begin position="196"/>
        <end position="262"/>
    </location>
</feature>
<evidence type="ECO:0000256" key="1">
    <source>
        <dbReference type="ARBA" id="ARBA00004236"/>
    </source>
</evidence>
<keyword evidence="2" id="KW-0472">Membrane</keyword>
<dbReference type="SUPFAM" id="SSF50156">
    <property type="entry name" value="PDZ domain-like"/>
    <property type="match status" value="2"/>
</dbReference>
<comment type="caution">
    <text evidence="6">The sequence shown here is derived from an EMBL/GenBank/DDBJ whole genome shotgun (WGS) entry which is preliminary data.</text>
</comment>